<dbReference type="InterPro" id="IPR014162">
    <property type="entry name" value="CpoB_C"/>
</dbReference>
<keyword evidence="6" id="KW-1185">Reference proteome</keyword>
<dbReference type="GO" id="GO:0043093">
    <property type="term" value="P:FtsZ-dependent cytokinesis"/>
    <property type="evidence" value="ECO:0007669"/>
    <property type="project" value="UniProtKB-UniRule"/>
</dbReference>
<sequence precursor="true">MSVYSLPLRTAVLTATLSFSALFAAPALAFSDDEARRAILELRGQIKQLTEQNQQARIQLADQMEAIRHEMATMRGQMETLNWQQELEKRSSQAQSGGTASTQASDPQEQAVYDAAMGLFRSGKYKEAASSLASFIQTYPESALVPEARFYRGSSMYASKDFKGSIQGLQGMVKSSPDDPRAPDALLVIAASQIELNDLAGAKATLQRIVKDYPQASAAETAKSRLKLLQ</sequence>
<evidence type="ECO:0000256" key="1">
    <source>
        <dbReference type="ARBA" id="ARBA00022729"/>
    </source>
</evidence>
<keyword evidence="2" id="KW-0574">Periplasm</keyword>
<reference evidence="5 6" key="1">
    <citation type="submission" date="2017-10" db="EMBL/GenBank/DDBJ databases">
        <title>Two draft genome sequences of Pusillimonas sp. strains isolated from a nitrate- and radionuclide-contaminated groundwater in Russia.</title>
        <authorList>
            <person name="Grouzdev D.S."/>
            <person name="Tourova T.P."/>
            <person name="Goeva M.A."/>
            <person name="Babich T.L."/>
            <person name="Sokolova D.S."/>
            <person name="Abdullin R."/>
            <person name="Poltaraus A.B."/>
            <person name="Toshchakov S.V."/>
            <person name="Nazina T.N."/>
        </authorList>
    </citation>
    <scope>NUCLEOTIDE SEQUENCE [LARGE SCALE GENOMIC DNA]</scope>
    <source>
        <strain evidence="5 6">JR1/69-3-13</strain>
    </source>
</reference>
<comment type="function">
    <text evidence="2">Mediates coordination of peptidoglycan synthesis and outer membrane constriction during cell division.</text>
</comment>
<feature type="domain" description="Outer membrane lipoprotein BamD-like" evidence="4">
    <location>
        <begin position="105"/>
        <end position="229"/>
    </location>
</feature>
<evidence type="ECO:0000313" key="5">
    <source>
        <dbReference type="EMBL" id="PLC50292.1"/>
    </source>
</evidence>
<dbReference type="NCBIfam" id="TIGR02795">
    <property type="entry name" value="tol_pal_ybgF"/>
    <property type="match status" value="1"/>
</dbReference>
<organism evidence="5 6">
    <name type="scientific">Pollutimonas subterranea</name>
    <dbReference type="NCBI Taxonomy" id="2045210"/>
    <lineage>
        <taxon>Bacteria</taxon>
        <taxon>Pseudomonadati</taxon>
        <taxon>Pseudomonadota</taxon>
        <taxon>Betaproteobacteria</taxon>
        <taxon>Burkholderiales</taxon>
        <taxon>Alcaligenaceae</taxon>
        <taxon>Pollutimonas</taxon>
    </lineage>
</organism>
<gene>
    <name evidence="5" type="primary">ygbF</name>
    <name evidence="2" type="synonym">cpoB</name>
    <name evidence="5" type="ORF">CR159_07460</name>
</gene>
<feature type="chain" id="PRO_5015015536" description="Cell division coordinator CpoB" evidence="2">
    <location>
        <begin position="30"/>
        <end position="230"/>
    </location>
</feature>
<comment type="caution">
    <text evidence="5">The sequence shown here is derived from an EMBL/GenBank/DDBJ whole genome shotgun (WGS) entry which is preliminary data.</text>
</comment>
<keyword evidence="1 2" id="KW-0732">Signal</keyword>
<feature type="signal peptide" evidence="2">
    <location>
        <begin position="1"/>
        <end position="29"/>
    </location>
</feature>
<dbReference type="SUPFAM" id="SSF48452">
    <property type="entry name" value="TPR-like"/>
    <property type="match status" value="1"/>
</dbReference>
<keyword evidence="2" id="KW-0175">Coiled coil</keyword>
<keyword evidence="2" id="KW-0131">Cell cycle</keyword>
<evidence type="ECO:0000256" key="3">
    <source>
        <dbReference type="SAM" id="MobiDB-lite"/>
    </source>
</evidence>
<comment type="similarity">
    <text evidence="2">Belongs to the CpoB family.</text>
</comment>
<dbReference type="InterPro" id="IPR034706">
    <property type="entry name" value="CpoB"/>
</dbReference>
<evidence type="ECO:0000313" key="6">
    <source>
        <dbReference type="Proteomes" id="UP000234190"/>
    </source>
</evidence>
<dbReference type="OrthoDB" id="8525418at2"/>
<comment type="subcellular location">
    <subcellularLocation>
        <location evidence="2">Periplasm</location>
    </subcellularLocation>
</comment>
<feature type="compositionally biased region" description="Polar residues" evidence="3">
    <location>
        <begin position="92"/>
        <end position="108"/>
    </location>
</feature>
<feature type="region of interest" description="Disordered" evidence="3">
    <location>
        <begin position="86"/>
        <end position="108"/>
    </location>
</feature>
<accession>A0A2N4U5J9</accession>
<dbReference type="EMBL" id="PDNW01000005">
    <property type="protein sequence ID" value="PLC50292.1"/>
    <property type="molecule type" value="Genomic_DNA"/>
</dbReference>
<keyword evidence="2" id="KW-0132">Cell division</keyword>
<feature type="coiled-coil region" evidence="2">
    <location>
        <begin position="32"/>
        <end position="66"/>
    </location>
</feature>
<dbReference type="InterPro" id="IPR011990">
    <property type="entry name" value="TPR-like_helical_dom_sf"/>
</dbReference>
<dbReference type="InterPro" id="IPR039565">
    <property type="entry name" value="BamD-like"/>
</dbReference>
<dbReference type="Gene3D" id="1.25.40.10">
    <property type="entry name" value="Tetratricopeptide repeat domain"/>
    <property type="match status" value="1"/>
</dbReference>
<protein>
    <recommendedName>
        <fullName evidence="2">Cell division coordinator CpoB</fullName>
    </recommendedName>
</protein>
<dbReference type="AlphaFoldDB" id="A0A2N4U5J9"/>
<evidence type="ECO:0000256" key="2">
    <source>
        <dbReference type="HAMAP-Rule" id="MF_02066"/>
    </source>
</evidence>
<dbReference type="GO" id="GO:0030288">
    <property type="term" value="C:outer membrane-bounded periplasmic space"/>
    <property type="evidence" value="ECO:0007669"/>
    <property type="project" value="UniProtKB-UniRule"/>
</dbReference>
<dbReference type="Pfam" id="PF13525">
    <property type="entry name" value="YfiO"/>
    <property type="match status" value="1"/>
</dbReference>
<dbReference type="RefSeq" id="WP_102073396.1">
    <property type="nucleotide sequence ID" value="NZ_PDNW01000005.1"/>
</dbReference>
<proteinExistence type="inferred from homology"/>
<name>A0A2N4U5J9_9BURK</name>
<evidence type="ECO:0000259" key="4">
    <source>
        <dbReference type="Pfam" id="PF13525"/>
    </source>
</evidence>
<dbReference type="HAMAP" id="MF_02066">
    <property type="entry name" value="CpoB"/>
    <property type="match status" value="1"/>
</dbReference>
<dbReference type="Proteomes" id="UP000234190">
    <property type="component" value="Unassembled WGS sequence"/>
</dbReference>